<keyword evidence="2 6" id="KW-0812">Transmembrane</keyword>
<name>A0A2G8SC64_9APHY</name>
<feature type="region of interest" description="Disordered" evidence="5">
    <location>
        <begin position="1"/>
        <end position="23"/>
    </location>
</feature>
<dbReference type="GO" id="GO:0005384">
    <property type="term" value="F:manganese ion transmembrane transporter activity"/>
    <property type="evidence" value="ECO:0007669"/>
    <property type="project" value="TreeGrafter"/>
</dbReference>
<accession>A0A2G8SC64</accession>
<dbReference type="GO" id="GO:0015086">
    <property type="term" value="F:cadmium ion transmembrane transporter activity"/>
    <property type="evidence" value="ECO:0007669"/>
    <property type="project" value="TreeGrafter"/>
</dbReference>
<dbReference type="OrthoDB" id="409173at2759"/>
<evidence type="ECO:0000313" key="8">
    <source>
        <dbReference type="Proteomes" id="UP000230002"/>
    </source>
</evidence>
<keyword evidence="4 6" id="KW-0472">Membrane</keyword>
<dbReference type="EMBL" id="AYKW01000012">
    <property type="protein sequence ID" value="PIL31333.1"/>
    <property type="molecule type" value="Genomic_DNA"/>
</dbReference>
<evidence type="ECO:0000256" key="4">
    <source>
        <dbReference type="ARBA" id="ARBA00023136"/>
    </source>
</evidence>
<dbReference type="STRING" id="1077348.A0A2G8SC64"/>
<keyword evidence="8" id="KW-1185">Reference proteome</keyword>
<dbReference type="InterPro" id="IPR001046">
    <property type="entry name" value="NRAMP_fam"/>
</dbReference>
<dbReference type="Pfam" id="PF01566">
    <property type="entry name" value="Nramp"/>
    <property type="match status" value="2"/>
</dbReference>
<dbReference type="PRINTS" id="PR00447">
    <property type="entry name" value="NATRESASSCMP"/>
</dbReference>
<dbReference type="GO" id="GO:0030026">
    <property type="term" value="P:intracellular manganese ion homeostasis"/>
    <property type="evidence" value="ECO:0007669"/>
    <property type="project" value="TreeGrafter"/>
</dbReference>
<evidence type="ECO:0000256" key="6">
    <source>
        <dbReference type="SAM" id="Phobius"/>
    </source>
</evidence>
<dbReference type="NCBIfam" id="NF037982">
    <property type="entry name" value="Nramp_1"/>
    <property type="match status" value="2"/>
</dbReference>
<dbReference type="PANTHER" id="PTHR11706">
    <property type="entry name" value="SOLUTE CARRIER PROTEIN FAMILY 11 MEMBER"/>
    <property type="match status" value="1"/>
</dbReference>
<dbReference type="GO" id="GO:0034755">
    <property type="term" value="P:iron ion transmembrane transport"/>
    <property type="evidence" value="ECO:0007669"/>
    <property type="project" value="TreeGrafter"/>
</dbReference>
<feature type="transmembrane region" description="Helical" evidence="6">
    <location>
        <begin position="78"/>
        <end position="101"/>
    </location>
</feature>
<sequence length="585" mass="62302">MLRHAPTASTTSTELTEKAGPQARSRWALPGVTASLRAVGMHLLKHTGVGIVCAVAYFDPGNWGVDLQAGSEYGYKLLFVVLLAGLFAVYMQVLASRLGCVTGLDLASHCRLLLHDRPRYTLLWRWGVLYPLYALSEIAIISTDLAELLGSAMALVMLFPKLEIWAGVLITTADVLLLLAMRNPIGGEPVRAFELGIAALVFIVLICMAVIISKTEINWGEAFFGFVPSKTVFQSGGLYTSIGIIGATVMPHSLFLGSALATQDRVASSPRESPASREAAASGEGALPSVRNARTLLRKLSKSFVEMFKVKKIADKDNEPKSHADWTNSPLSFIRQHLTHGIIDMVISLLGLAVVINALILILAGSVFFFNGDGSDGPADLFDAYDLLRDRLGAAAATLFALALLAAGQSSSIIATLAAQIVSEGFIHWSTSPVLTRLITRCFGLIPSLVVAVAVGRPGIATLLVASQVVLSIVLPFVTFPLILLTSSKQVMTVYEEVEPARTSASSETASASEQASKDESDKDDIVVATVTETVTEARDVERAVGKPVDFSNGRVMIGIGVVIWIIVVAANVYALIQLGLGQAT</sequence>
<evidence type="ECO:0000256" key="5">
    <source>
        <dbReference type="SAM" id="MobiDB-lite"/>
    </source>
</evidence>
<feature type="transmembrane region" description="Helical" evidence="6">
    <location>
        <begin position="345"/>
        <end position="372"/>
    </location>
</feature>
<feature type="transmembrane region" description="Helical" evidence="6">
    <location>
        <begin position="122"/>
        <end position="142"/>
    </location>
</feature>
<feature type="transmembrane region" description="Helical" evidence="6">
    <location>
        <begin position="434"/>
        <end position="454"/>
    </location>
</feature>
<evidence type="ECO:0000256" key="1">
    <source>
        <dbReference type="ARBA" id="ARBA00004141"/>
    </source>
</evidence>
<keyword evidence="3 6" id="KW-1133">Transmembrane helix</keyword>
<reference evidence="7 8" key="1">
    <citation type="journal article" date="2015" name="Sci. Rep.">
        <title>Chromosome-level genome map provides insights into diverse defense mechanisms in the medicinal fungus Ganoderma sinense.</title>
        <authorList>
            <person name="Zhu Y."/>
            <person name="Xu J."/>
            <person name="Sun C."/>
            <person name="Zhou S."/>
            <person name="Xu H."/>
            <person name="Nelson D.R."/>
            <person name="Qian J."/>
            <person name="Song J."/>
            <person name="Luo H."/>
            <person name="Xiang L."/>
            <person name="Li Y."/>
            <person name="Xu Z."/>
            <person name="Ji A."/>
            <person name="Wang L."/>
            <person name="Lu S."/>
            <person name="Hayward A."/>
            <person name="Sun W."/>
            <person name="Li X."/>
            <person name="Schwartz D.C."/>
            <person name="Wang Y."/>
            <person name="Chen S."/>
        </authorList>
    </citation>
    <scope>NUCLEOTIDE SEQUENCE [LARGE SCALE GENOMIC DNA]</scope>
    <source>
        <strain evidence="7 8">ZZ0214-1</strain>
    </source>
</reference>
<comment type="caution">
    <text evidence="7">The sequence shown here is derived from an EMBL/GenBank/DDBJ whole genome shotgun (WGS) entry which is preliminary data.</text>
</comment>
<evidence type="ECO:0000256" key="3">
    <source>
        <dbReference type="ARBA" id="ARBA00022989"/>
    </source>
</evidence>
<feature type="transmembrane region" description="Helical" evidence="6">
    <location>
        <begin position="460"/>
        <end position="485"/>
    </location>
</feature>
<dbReference type="Proteomes" id="UP000230002">
    <property type="component" value="Unassembled WGS sequence"/>
</dbReference>
<proteinExistence type="predicted"/>
<organism evidence="7 8">
    <name type="scientific">Ganoderma sinense ZZ0214-1</name>
    <dbReference type="NCBI Taxonomy" id="1077348"/>
    <lineage>
        <taxon>Eukaryota</taxon>
        <taxon>Fungi</taxon>
        <taxon>Dikarya</taxon>
        <taxon>Basidiomycota</taxon>
        <taxon>Agaricomycotina</taxon>
        <taxon>Agaricomycetes</taxon>
        <taxon>Polyporales</taxon>
        <taxon>Polyporaceae</taxon>
        <taxon>Ganoderma</taxon>
    </lineage>
</organism>
<feature type="transmembrane region" description="Helical" evidence="6">
    <location>
        <begin position="556"/>
        <end position="577"/>
    </location>
</feature>
<comment type="subcellular location">
    <subcellularLocation>
        <location evidence="1">Membrane</location>
        <topology evidence="1">Multi-pass membrane protein</topology>
    </subcellularLocation>
</comment>
<feature type="transmembrane region" description="Helical" evidence="6">
    <location>
        <begin position="238"/>
        <end position="261"/>
    </location>
</feature>
<dbReference type="AlphaFoldDB" id="A0A2G8SC64"/>
<evidence type="ECO:0000256" key="2">
    <source>
        <dbReference type="ARBA" id="ARBA00022692"/>
    </source>
</evidence>
<protein>
    <submittedName>
        <fullName evidence="7">Transporter</fullName>
    </submittedName>
</protein>
<dbReference type="GO" id="GO:0005886">
    <property type="term" value="C:plasma membrane"/>
    <property type="evidence" value="ECO:0007669"/>
    <property type="project" value="TreeGrafter"/>
</dbReference>
<feature type="transmembrane region" description="Helical" evidence="6">
    <location>
        <begin position="392"/>
        <end position="422"/>
    </location>
</feature>
<gene>
    <name evidence="7" type="ORF">GSI_06031</name>
</gene>
<dbReference type="PANTHER" id="PTHR11706:SF101">
    <property type="entry name" value="MANGANESE TRANSPORTER SMF1"/>
    <property type="match status" value="1"/>
</dbReference>
<dbReference type="NCBIfam" id="TIGR01197">
    <property type="entry name" value="nramp"/>
    <property type="match status" value="1"/>
</dbReference>
<feature type="transmembrane region" description="Helical" evidence="6">
    <location>
        <begin position="162"/>
        <end position="180"/>
    </location>
</feature>
<evidence type="ECO:0000313" key="7">
    <source>
        <dbReference type="EMBL" id="PIL31333.1"/>
    </source>
</evidence>
<feature type="transmembrane region" description="Helical" evidence="6">
    <location>
        <begin position="192"/>
        <end position="212"/>
    </location>
</feature>